<dbReference type="Proteomes" id="UP000252107">
    <property type="component" value="Unassembled WGS sequence"/>
</dbReference>
<keyword evidence="4" id="KW-1185">Reference proteome</keyword>
<evidence type="ECO:0000259" key="2">
    <source>
        <dbReference type="Pfam" id="PF12770"/>
    </source>
</evidence>
<evidence type="ECO:0000313" key="4">
    <source>
        <dbReference type="Proteomes" id="UP000252107"/>
    </source>
</evidence>
<proteinExistence type="predicted"/>
<accession>A0A367Q994</accession>
<feature type="repeat" description="TPR" evidence="1">
    <location>
        <begin position="186"/>
        <end position="219"/>
    </location>
</feature>
<dbReference type="InterPro" id="IPR011990">
    <property type="entry name" value="TPR-like_helical_dom_sf"/>
</dbReference>
<dbReference type="AlphaFoldDB" id="A0A367Q994"/>
<gene>
    <name evidence="3" type="ORF">A6770_05300</name>
</gene>
<evidence type="ECO:0000313" key="3">
    <source>
        <dbReference type="EMBL" id="RCJ19712.1"/>
    </source>
</evidence>
<dbReference type="Gene3D" id="1.25.40.10">
    <property type="entry name" value="Tetratricopeptide repeat domain"/>
    <property type="match status" value="2"/>
</dbReference>
<name>A0A367Q994_9NOSO</name>
<dbReference type="InterPro" id="IPR024983">
    <property type="entry name" value="CHAT_dom"/>
</dbReference>
<comment type="caution">
    <text evidence="3">The sequence shown here is derived from an EMBL/GenBank/DDBJ whole genome shotgun (WGS) entry which is preliminary data.</text>
</comment>
<keyword evidence="1" id="KW-0802">TPR repeat</keyword>
<dbReference type="InterPro" id="IPR019734">
    <property type="entry name" value="TPR_rpt"/>
</dbReference>
<dbReference type="EMBL" id="LXQD01000339">
    <property type="protein sequence ID" value="RCJ19712.1"/>
    <property type="molecule type" value="Genomic_DNA"/>
</dbReference>
<organism evidence="3 4">
    <name type="scientific">Nostoc minutum NIES-26</name>
    <dbReference type="NCBI Taxonomy" id="1844469"/>
    <lineage>
        <taxon>Bacteria</taxon>
        <taxon>Bacillati</taxon>
        <taxon>Cyanobacteriota</taxon>
        <taxon>Cyanophyceae</taxon>
        <taxon>Nostocales</taxon>
        <taxon>Nostocaceae</taxon>
        <taxon>Nostoc</taxon>
    </lineage>
</organism>
<protein>
    <recommendedName>
        <fullName evidence="2">CHAT domain-containing protein</fullName>
    </recommendedName>
</protein>
<feature type="repeat" description="TPR" evidence="1">
    <location>
        <begin position="266"/>
        <end position="299"/>
    </location>
</feature>
<feature type="repeat" description="TPR" evidence="1">
    <location>
        <begin position="66"/>
        <end position="99"/>
    </location>
</feature>
<dbReference type="SMART" id="SM00028">
    <property type="entry name" value="TPR"/>
    <property type="match status" value="7"/>
</dbReference>
<sequence>MPFNILLLPSLAVPTSNQIPALQYRADLLLRLGNRQLTTGQFAAALASLQESMRLYQEIGDRTGEANALWRLGEMNFTLGKYQKAISLYNQSLRLMQDVGNQPSIVQILERLSNTYFNIGDEKLGKELQERATALRREIGNPDREAAFLSNVGLMHETQGEYAQAIYFHSQQLAIAKENNNRNLQVYSLQNLAAAYRQLKQYPHAIALYQQELELAQQSGDKSLTNLTLKLLAETYEDRGDFEQAIAFYQQQLALTEKSQNPVNKADLIKQLGRAYSFAGQYDKALALYQEQLASAKAAKDIFSQGMALNNLAFVFLKSGKFNDAEQTLSDSTKAWQFLRSNLGNTDDYAAEQANTYNLLQQILIAQNQPEAALEIAEQGSTMAFLKLLGMRLVSESAGTGLKVAPKQISPITINEIQAIAKEQKATLVKYAIIPDAGLYVWVIQPTGKVTFRQLDLKSENIISPINSITEVVASIPASLGLLNQRTAQKNNYQPLLQLNQLLIKPIADLLPKNPTEQVIFIPQDELWFIPFPALVDIYGKYLIEKHTITTVPAIQILKLTKDRRNNTGGSKVVVVGNPTMPSIARVIGEKLQPLPPLVNTEQEALEIADLFKTTALIGNQATKATILPLLPKAKTIHLATYSILDDVKRQGIPGAIALAGADGDGLLTASEILNLYAQPKGQRLRARLVFLSAGETGNAKTGEGVLGLSLALMTAGIPSIIVSQWAAPDIPTAAITTEFYRQLKQNPNKAQALRNAMLTTMKQFPNPKDWAAFTLIGEAR</sequence>
<dbReference type="SUPFAM" id="SSF48452">
    <property type="entry name" value="TPR-like"/>
    <property type="match status" value="2"/>
</dbReference>
<dbReference type="PANTHER" id="PTHR10098">
    <property type="entry name" value="RAPSYN-RELATED"/>
    <property type="match status" value="1"/>
</dbReference>
<reference evidence="3" key="1">
    <citation type="submission" date="2016-04" db="EMBL/GenBank/DDBJ databases">
        <authorList>
            <person name="Tabuchi Yagui T.R."/>
        </authorList>
    </citation>
    <scope>NUCLEOTIDE SEQUENCE [LARGE SCALE GENOMIC DNA]</scope>
    <source>
        <strain evidence="3">NIES-26</strain>
    </source>
</reference>
<dbReference type="Pfam" id="PF13424">
    <property type="entry name" value="TPR_12"/>
    <property type="match status" value="3"/>
</dbReference>
<dbReference type="Pfam" id="PF12770">
    <property type="entry name" value="CHAT"/>
    <property type="match status" value="1"/>
</dbReference>
<feature type="repeat" description="TPR" evidence="1">
    <location>
        <begin position="226"/>
        <end position="259"/>
    </location>
</feature>
<feature type="domain" description="CHAT" evidence="2">
    <location>
        <begin position="496"/>
        <end position="779"/>
    </location>
</feature>
<dbReference type="PANTHER" id="PTHR10098:SF108">
    <property type="entry name" value="TETRATRICOPEPTIDE REPEAT PROTEIN 28"/>
    <property type="match status" value="1"/>
</dbReference>
<dbReference type="PROSITE" id="PS50005">
    <property type="entry name" value="TPR"/>
    <property type="match status" value="4"/>
</dbReference>
<evidence type="ECO:0000256" key="1">
    <source>
        <dbReference type="PROSITE-ProRule" id="PRU00339"/>
    </source>
</evidence>